<gene>
    <name evidence="1" type="ORF">COLO4_12746</name>
</gene>
<reference evidence="2" key="1">
    <citation type="submission" date="2013-09" db="EMBL/GenBank/DDBJ databases">
        <title>Corchorus olitorius genome sequencing.</title>
        <authorList>
            <person name="Alam M."/>
            <person name="Haque M.S."/>
            <person name="Islam M.S."/>
            <person name="Emdad E.M."/>
            <person name="Islam M.M."/>
            <person name="Ahmed B."/>
            <person name="Halim A."/>
            <person name="Hossen Q.M.M."/>
            <person name="Hossain M.Z."/>
            <person name="Ahmed R."/>
            <person name="Khan M.M."/>
            <person name="Islam R."/>
            <person name="Rashid M.M."/>
            <person name="Khan S.A."/>
            <person name="Rahman M.S."/>
            <person name="Alam M."/>
            <person name="Yahiya A.S."/>
            <person name="Khan M.S."/>
            <person name="Azam M.S."/>
            <person name="Haque T."/>
            <person name="Lashkar M.Z.H."/>
            <person name="Akhand A.I."/>
            <person name="Morshed G."/>
            <person name="Roy S."/>
            <person name="Uddin K.S."/>
            <person name="Rabeya T."/>
            <person name="Hossain A.S."/>
            <person name="Chowdhury A."/>
            <person name="Snigdha A.R."/>
            <person name="Mortoza M.S."/>
            <person name="Matin S.A."/>
            <person name="Hoque S.M.E."/>
            <person name="Islam M.K."/>
            <person name="Roy D.K."/>
            <person name="Haider R."/>
            <person name="Moosa M.M."/>
            <person name="Elias S.M."/>
            <person name="Hasan A.M."/>
            <person name="Jahan S."/>
            <person name="Shafiuddin M."/>
            <person name="Mahmood N."/>
            <person name="Shommy N.S."/>
        </authorList>
    </citation>
    <scope>NUCLEOTIDE SEQUENCE [LARGE SCALE GENOMIC DNA]</scope>
    <source>
        <strain evidence="2">cv. O-4</strain>
    </source>
</reference>
<keyword evidence="2" id="KW-1185">Reference proteome</keyword>
<sequence>MATETFQQEQIEQIRLVQPTTHENHKNNGQLAKDFHHHNFDIGKGQVLKLV</sequence>
<dbReference type="EMBL" id="AWUE01014941">
    <property type="protein sequence ID" value="OMP00387.1"/>
    <property type="molecule type" value="Genomic_DNA"/>
</dbReference>
<evidence type="ECO:0000313" key="1">
    <source>
        <dbReference type="EMBL" id="OMP00387.1"/>
    </source>
</evidence>
<organism evidence="1 2">
    <name type="scientific">Corchorus olitorius</name>
    <dbReference type="NCBI Taxonomy" id="93759"/>
    <lineage>
        <taxon>Eukaryota</taxon>
        <taxon>Viridiplantae</taxon>
        <taxon>Streptophyta</taxon>
        <taxon>Embryophyta</taxon>
        <taxon>Tracheophyta</taxon>
        <taxon>Spermatophyta</taxon>
        <taxon>Magnoliopsida</taxon>
        <taxon>eudicotyledons</taxon>
        <taxon>Gunneridae</taxon>
        <taxon>Pentapetalae</taxon>
        <taxon>rosids</taxon>
        <taxon>malvids</taxon>
        <taxon>Malvales</taxon>
        <taxon>Malvaceae</taxon>
        <taxon>Grewioideae</taxon>
        <taxon>Apeibeae</taxon>
        <taxon>Corchorus</taxon>
    </lineage>
</organism>
<dbReference type="Proteomes" id="UP000187203">
    <property type="component" value="Unassembled WGS sequence"/>
</dbReference>
<dbReference type="AlphaFoldDB" id="A0A1R3JZY7"/>
<evidence type="ECO:0000313" key="2">
    <source>
        <dbReference type="Proteomes" id="UP000187203"/>
    </source>
</evidence>
<proteinExistence type="predicted"/>
<name>A0A1R3JZY7_9ROSI</name>
<protein>
    <submittedName>
        <fullName evidence="1">Uncharacterized protein</fullName>
    </submittedName>
</protein>
<accession>A0A1R3JZY7</accession>
<comment type="caution">
    <text evidence="1">The sequence shown here is derived from an EMBL/GenBank/DDBJ whole genome shotgun (WGS) entry which is preliminary data.</text>
</comment>